<dbReference type="PANTHER" id="PTHR21075:SF0">
    <property type="entry name" value="ANAEROBIC RIBONUCLEOSIDE-TRIPHOSPHATE REDUCTASE"/>
    <property type="match status" value="1"/>
</dbReference>
<evidence type="ECO:0000313" key="6">
    <source>
        <dbReference type="Proteomes" id="UP001232584"/>
    </source>
</evidence>
<keyword evidence="5" id="KW-0560">Oxidoreductase</keyword>
<accession>A0ABU0MZC9</accession>
<dbReference type="EC" id="1.17.4.2" evidence="5"/>
<dbReference type="RefSeq" id="WP_307505151.1">
    <property type="nucleotide sequence ID" value="NZ_BAAACE010000021.1"/>
</dbReference>
<proteinExistence type="predicted"/>
<dbReference type="Pfam" id="PF13597">
    <property type="entry name" value="NRDD"/>
    <property type="match status" value="1"/>
</dbReference>
<evidence type="ECO:0000256" key="1">
    <source>
        <dbReference type="ARBA" id="ARBA00022741"/>
    </source>
</evidence>
<dbReference type="InterPro" id="IPR005144">
    <property type="entry name" value="ATP-cone_dom"/>
</dbReference>
<dbReference type="NCBIfam" id="TIGR02487">
    <property type="entry name" value="NrdD"/>
    <property type="match status" value="1"/>
</dbReference>
<comment type="caution">
    <text evidence="5">The sequence shown here is derived from an EMBL/GenBank/DDBJ whole genome shotgun (WGS) entry which is preliminary data.</text>
</comment>
<dbReference type="GO" id="GO:0008998">
    <property type="term" value="F:ribonucleoside-triphosphate reductase (thioredoxin) activity"/>
    <property type="evidence" value="ECO:0007669"/>
    <property type="project" value="UniProtKB-EC"/>
</dbReference>
<evidence type="ECO:0000256" key="2">
    <source>
        <dbReference type="ARBA" id="ARBA00022840"/>
    </source>
</evidence>
<dbReference type="Proteomes" id="UP001232584">
    <property type="component" value="Unassembled WGS sequence"/>
</dbReference>
<sequence length="709" mass="81128">MNKQLNIIKRDGSIVKFDKSKIENAILKAMKYGSGIYEEGIAKEIANEIESSFNQTKDCATVNKIEDMVYKNLIEHKHELTAKAYEGYRAVQSFKREVNTTDDSILGLLDNSNEDVMNENSNKNGLLASTQRDLIAGEVSKDIARRKLIPAHIAHAHDEGVLHYHDMDYSIQPIHNCMLINLEDMLSNGTVISNKLVESPKSFTTACTVTTQIIAQIASGQYGGNSITIKHIAPFLRVSYDKYYNKYKGKYSQEIAKDLAEDRMLEELKNGIQTIRYQLSTLYTSNGQSPFSTIYLEIEEGNEYEREMALICEEMIVQRLEGMKNYRGQEVGEEFPKLVYLLDEHNCLEGGKYDYITKLAAKCNTKRLVPDYQSAKIMRKNYEGNTFPPMGCRSHLSPWKDENGNYKWYGRFNQGVISLNLVQIALTANKDMNKFWEILNERLELCREALMVRHNLLKGVISDVSPIHWQHGGIARLKKGEKIDSLLENGYSTLSLGYVGVYEMTQAMLEISHTTKEGEQFALEVMNHLNDTCQKWKDESGLGFGLYGTPGESLTSRFCRIDKQKFGEIKNVTDRMYYTNSYHVHVSEEIDAFEKLKFESQFHDISLGGCISYIEVPDMSKNLTAVEQIINYIYHNIQYAEINTKPDICYTCGYTGEIKLDNDLEWYCPNCGNRDKNEMQVMRRTCGYIGANMWGKGRTQEIGERVLHL</sequence>
<dbReference type="Pfam" id="PF03477">
    <property type="entry name" value="ATP-cone"/>
    <property type="match status" value="1"/>
</dbReference>
<evidence type="ECO:0000256" key="3">
    <source>
        <dbReference type="PROSITE-ProRule" id="PRU00492"/>
    </source>
</evidence>
<keyword evidence="1 3" id="KW-0547">Nucleotide-binding</keyword>
<dbReference type="InterPro" id="IPR012833">
    <property type="entry name" value="NrdD"/>
</dbReference>
<keyword evidence="6" id="KW-1185">Reference proteome</keyword>
<feature type="domain" description="ATP-cone" evidence="4">
    <location>
        <begin position="5"/>
        <end position="96"/>
    </location>
</feature>
<dbReference type="SUPFAM" id="SSF51998">
    <property type="entry name" value="PFL-like glycyl radical enzymes"/>
    <property type="match status" value="1"/>
</dbReference>
<dbReference type="Gene3D" id="3.20.70.20">
    <property type="match status" value="1"/>
</dbReference>
<dbReference type="PROSITE" id="PS51161">
    <property type="entry name" value="ATP_CONE"/>
    <property type="match status" value="1"/>
</dbReference>
<dbReference type="NCBIfam" id="NF006732">
    <property type="entry name" value="PRK09263.1"/>
    <property type="match status" value="1"/>
</dbReference>
<keyword evidence="2 3" id="KW-0067">ATP-binding</keyword>
<dbReference type="PANTHER" id="PTHR21075">
    <property type="entry name" value="ANAEROBIC RIBONUCLEOSIDE-TRIPHOSPHATE REDUCTASE"/>
    <property type="match status" value="1"/>
</dbReference>
<evidence type="ECO:0000313" key="5">
    <source>
        <dbReference type="EMBL" id="MDQ0556273.1"/>
    </source>
</evidence>
<protein>
    <submittedName>
        <fullName evidence="5">Ribonucleoside-triphosphate reductase</fullName>
        <ecNumber evidence="5">1.17.4.2</ecNumber>
    </submittedName>
</protein>
<evidence type="ECO:0000259" key="4">
    <source>
        <dbReference type="PROSITE" id="PS51161"/>
    </source>
</evidence>
<name>A0ABU0MZC9_9FIRM</name>
<reference evidence="5 6" key="1">
    <citation type="submission" date="2023-07" db="EMBL/GenBank/DDBJ databases">
        <title>Genomic Encyclopedia of Type Strains, Phase IV (KMG-IV): sequencing the most valuable type-strain genomes for metagenomic binning, comparative biology and taxonomic classification.</title>
        <authorList>
            <person name="Goeker M."/>
        </authorList>
    </citation>
    <scope>NUCLEOTIDE SEQUENCE [LARGE SCALE GENOMIC DNA]</scope>
    <source>
        <strain evidence="5 6">DSM 15049</strain>
    </source>
</reference>
<gene>
    <name evidence="5" type="ORF">QOZ92_001387</name>
</gene>
<dbReference type="EMBL" id="JAUSWG010000005">
    <property type="protein sequence ID" value="MDQ0556273.1"/>
    <property type="molecule type" value="Genomic_DNA"/>
</dbReference>
<organism evidence="5 6">
    <name type="scientific">Paraclostridium ghonii</name>
    <dbReference type="NCBI Taxonomy" id="29358"/>
    <lineage>
        <taxon>Bacteria</taxon>
        <taxon>Bacillati</taxon>
        <taxon>Bacillota</taxon>
        <taxon>Clostridia</taxon>
        <taxon>Peptostreptococcales</taxon>
        <taxon>Peptostreptococcaceae</taxon>
        <taxon>Paraclostridium</taxon>
    </lineage>
</organism>